<keyword evidence="2" id="KW-1185">Reference proteome</keyword>
<protein>
    <submittedName>
        <fullName evidence="1">Uncharacterized protein</fullName>
    </submittedName>
</protein>
<gene>
    <name evidence="1" type="ORF">B2G88_02955</name>
</gene>
<accession>A0A202ECQ8</accession>
<dbReference type="Proteomes" id="UP000196084">
    <property type="component" value="Unassembled WGS sequence"/>
</dbReference>
<proteinExistence type="predicted"/>
<sequence length="220" mass="24112">MNRRAVLASVSATTASAIAGCSTPTSRTRPAEFDDCSQSIILAGNLPNPVVSEVETALESGQYQTPGDLRLQEVMGPNTTHIRVSGQYVEPRIDADDETTTLVLEESIPRQGDHELPIRNRTGEDIDAAITVTYQPPGNDGDPETIRDDRLELSVGESETAPEAWHRYGQYTLEIEFDDSDPLEESWSISQGTTLHGLTLESTTRVQLDLSVADIDPCRW</sequence>
<name>A0A202ECQ8_9EURY</name>
<organism evidence="1 2">
    <name type="scientific">Natronolimnobius baerhuensis</name>
    <dbReference type="NCBI Taxonomy" id="253108"/>
    <lineage>
        <taxon>Archaea</taxon>
        <taxon>Methanobacteriati</taxon>
        <taxon>Methanobacteriota</taxon>
        <taxon>Stenosarchaea group</taxon>
        <taxon>Halobacteria</taxon>
        <taxon>Halobacteriales</taxon>
        <taxon>Natrialbaceae</taxon>
        <taxon>Natronolimnobius</taxon>
    </lineage>
</organism>
<evidence type="ECO:0000313" key="1">
    <source>
        <dbReference type="EMBL" id="OVE85790.1"/>
    </source>
</evidence>
<comment type="caution">
    <text evidence="1">The sequence shown here is derived from an EMBL/GenBank/DDBJ whole genome shotgun (WGS) entry which is preliminary data.</text>
</comment>
<dbReference type="PROSITE" id="PS51257">
    <property type="entry name" value="PROKAR_LIPOPROTEIN"/>
    <property type="match status" value="1"/>
</dbReference>
<dbReference type="AlphaFoldDB" id="A0A202ECQ8"/>
<dbReference type="RefSeq" id="WP_087713924.1">
    <property type="nucleotide sequence ID" value="NZ_MWPH01000001.1"/>
</dbReference>
<dbReference type="OrthoDB" id="199891at2157"/>
<reference evidence="1 2" key="1">
    <citation type="submission" date="2017-02" db="EMBL/GenBank/DDBJ databases">
        <title>Natronthermophilus aegyptiacus gen. nov.,sp. nov., an aerobic, extremely halophilic alkalithermophilic archaeon isolated from the athalassohaline Wadi An Natrun, Egypt.</title>
        <authorList>
            <person name="Zhao B."/>
        </authorList>
    </citation>
    <scope>NUCLEOTIDE SEQUENCE [LARGE SCALE GENOMIC DNA]</scope>
    <source>
        <strain evidence="1 2">CGMCC 1.3597</strain>
    </source>
</reference>
<evidence type="ECO:0000313" key="2">
    <source>
        <dbReference type="Proteomes" id="UP000196084"/>
    </source>
</evidence>
<dbReference type="EMBL" id="MWPH01000001">
    <property type="protein sequence ID" value="OVE85790.1"/>
    <property type="molecule type" value="Genomic_DNA"/>
</dbReference>